<accession>A0AAD6R2J4</accession>
<reference evidence="2 3" key="1">
    <citation type="journal article" date="2023" name="Mol. Ecol. Resour.">
        <title>Chromosome-level genome assembly of a triploid poplar Populus alba 'Berolinensis'.</title>
        <authorList>
            <person name="Chen S."/>
            <person name="Yu Y."/>
            <person name="Wang X."/>
            <person name="Wang S."/>
            <person name="Zhang T."/>
            <person name="Zhou Y."/>
            <person name="He R."/>
            <person name="Meng N."/>
            <person name="Wang Y."/>
            <person name="Liu W."/>
            <person name="Liu Z."/>
            <person name="Liu J."/>
            <person name="Guo Q."/>
            <person name="Huang H."/>
            <person name="Sederoff R.R."/>
            <person name="Wang G."/>
            <person name="Qu G."/>
            <person name="Chen S."/>
        </authorList>
    </citation>
    <scope>NUCLEOTIDE SEQUENCE [LARGE SCALE GENOMIC DNA]</scope>
    <source>
        <strain evidence="2">SC-2020</strain>
    </source>
</reference>
<comment type="caution">
    <text evidence="2">The sequence shown here is derived from an EMBL/GenBank/DDBJ whole genome shotgun (WGS) entry which is preliminary data.</text>
</comment>
<name>A0AAD6R2J4_9ROSI</name>
<evidence type="ECO:0000313" key="3">
    <source>
        <dbReference type="Proteomes" id="UP001164929"/>
    </source>
</evidence>
<keyword evidence="3" id="KW-1185">Reference proteome</keyword>
<organism evidence="2 3">
    <name type="scientific">Populus alba x Populus x berolinensis</name>
    <dbReference type="NCBI Taxonomy" id="444605"/>
    <lineage>
        <taxon>Eukaryota</taxon>
        <taxon>Viridiplantae</taxon>
        <taxon>Streptophyta</taxon>
        <taxon>Embryophyta</taxon>
        <taxon>Tracheophyta</taxon>
        <taxon>Spermatophyta</taxon>
        <taxon>Magnoliopsida</taxon>
        <taxon>eudicotyledons</taxon>
        <taxon>Gunneridae</taxon>
        <taxon>Pentapetalae</taxon>
        <taxon>rosids</taxon>
        <taxon>fabids</taxon>
        <taxon>Malpighiales</taxon>
        <taxon>Salicaceae</taxon>
        <taxon>Saliceae</taxon>
        <taxon>Populus</taxon>
    </lineage>
</organism>
<dbReference type="AlphaFoldDB" id="A0AAD6R2J4"/>
<protein>
    <submittedName>
        <fullName evidence="2">Uncharacterized protein</fullName>
    </submittedName>
</protein>
<dbReference type="EMBL" id="JAQIZT010000004">
    <property type="protein sequence ID" value="KAJ7001022.1"/>
    <property type="molecule type" value="Genomic_DNA"/>
</dbReference>
<evidence type="ECO:0000313" key="2">
    <source>
        <dbReference type="EMBL" id="KAJ7001022.1"/>
    </source>
</evidence>
<evidence type="ECO:0000256" key="1">
    <source>
        <dbReference type="SAM" id="MobiDB-lite"/>
    </source>
</evidence>
<feature type="compositionally biased region" description="Polar residues" evidence="1">
    <location>
        <begin position="165"/>
        <end position="181"/>
    </location>
</feature>
<dbReference type="Proteomes" id="UP001164929">
    <property type="component" value="Chromosome 4"/>
</dbReference>
<feature type="region of interest" description="Disordered" evidence="1">
    <location>
        <begin position="155"/>
        <end position="183"/>
    </location>
</feature>
<proteinExistence type="predicted"/>
<sequence>MIHFKLIDWMQCFRTSVSGSWNEFLLQGEHERRGSCRTWKKTVITDVVGDVLGLKIRGGFTISSLGLRFCLLSWSLGVDLFMPAIFVAVPSAASPSDEPVYHRLCSGLAASPLMLISMYKFAPNSFRLRPEKSQYHDFDQHNSNLSSCFIRPGPNAEDGSDSKASDSSVTQGGENPATFSKQPWRKRIEEWKKRLYV</sequence>
<gene>
    <name evidence="2" type="ORF">NC653_011458</name>
</gene>